<accession>A0A5P8WG80</accession>
<dbReference type="Pfam" id="PF12770">
    <property type="entry name" value="CHAT"/>
    <property type="match status" value="1"/>
</dbReference>
<dbReference type="Proteomes" id="UP000326678">
    <property type="component" value="Chromosome Gxm2"/>
</dbReference>
<dbReference type="EMBL" id="CP045227">
    <property type="protein sequence ID" value="QFS51522.1"/>
    <property type="molecule type" value="Genomic_DNA"/>
</dbReference>
<dbReference type="PANTHER" id="PTHR10098">
    <property type="entry name" value="RAPSYN-RELATED"/>
    <property type="match status" value="1"/>
</dbReference>
<evidence type="ECO:0000259" key="1">
    <source>
        <dbReference type="Pfam" id="PF12770"/>
    </source>
</evidence>
<dbReference type="KEGG" id="nsh:GXM_09016"/>
<evidence type="ECO:0000313" key="3">
    <source>
        <dbReference type="Proteomes" id="UP000326678"/>
    </source>
</evidence>
<reference evidence="2 3" key="1">
    <citation type="submission" date="2019-10" db="EMBL/GenBank/DDBJ databases">
        <title>Genomic and transcriptomic insights into the perfect genentic adaptation of a filamentous nitrogen-fixing cyanobacterium to rice fields.</title>
        <authorList>
            <person name="Chen Z."/>
        </authorList>
    </citation>
    <scope>NUCLEOTIDE SEQUENCE [LARGE SCALE GENOMIC DNA]</scope>
    <source>
        <strain evidence="2">CCNUC1</strain>
    </source>
</reference>
<keyword evidence="3" id="KW-1185">Reference proteome</keyword>
<protein>
    <submittedName>
        <fullName evidence="2">CHAT domain-containing protein</fullName>
    </submittedName>
</protein>
<feature type="domain" description="CHAT" evidence="1">
    <location>
        <begin position="179"/>
        <end position="466"/>
    </location>
</feature>
<organism evidence="2 3">
    <name type="scientific">Nostoc sphaeroides CCNUC1</name>
    <dbReference type="NCBI Taxonomy" id="2653204"/>
    <lineage>
        <taxon>Bacteria</taxon>
        <taxon>Bacillati</taxon>
        <taxon>Cyanobacteriota</taxon>
        <taxon>Cyanophyceae</taxon>
        <taxon>Nostocales</taxon>
        <taxon>Nostocaceae</taxon>
        <taxon>Nostoc</taxon>
    </lineage>
</organism>
<name>A0A5P8WG80_9NOSO</name>
<dbReference type="PANTHER" id="PTHR10098:SF108">
    <property type="entry name" value="TETRATRICOPEPTIDE REPEAT PROTEIN 28"/>
    <property type="match status" value="1"/>
</dbReference>
<gene>
    <name evidence="2" type="ORF">GXM_09016</name>
</gene>
<sequence>MELLTSKISPSHQQKLPPPPTIEEIKQIAKTQNATLVQYSIIYDDFKVENKIKTKESKLYIWAIKPTGEIIFRTADLKPLWQEQNTSLEKLVYENLKSLGVAIDTTRSANNQQSFAIGDLVRPNDAFPKDPAWKVVAVNPQNRTLKIWLTTWKDTEEPIEIKFAQVTKVSSPQAAYINLQQLHKILIDPIADLLPKDPNARVTFIPQGSLFFVPFPALQDADRKYLIQKHTILTAPAIQVLDLTRKQRQKLPITVKDALIIGNPTMPKVSKIPGAVAEQLPPLPDAEIEAKQVAQLFKTQPIIGNQATKSTILKELPKARIVHFATHGLLDDFTGGGVPGAVALAPEALNKGKEEGNNGLLTASEIFDLKPNAELVVLSACNTGVGRITGDGVIGLSRSLISAGVSSVIVSLWSIPDAPTASLMTEFYQRLQQGNDKASALRQAMLKTMEKHPDPQNWAAFTLIGESN</sequence>
<dbReference type="AlphaFoldDB" id="A0A5P8WG80"/>
<dbReference type="InterPro" id="IPR024983">
    <property type="entry name" value="CHAT_dom"/>
</dbReference>
<proteinExistence type="predicted"/>
<evidence type="ECO:0000313" key="2">
    <source>
        <dbReference type="EMBL" id="QFS51522.1"/>
    </source>
</evidence>